<gene>
    <name evidence="2" type="ORF">ENKNEFLB_04306</name>
</gene>
<evidence type="ECO:0000313" key="2">
    <source>
        <dbReference type="EMBL" id="QVT81887.1"/>
    </source>
</evidence>
<dbReference type="RefSeq" id="WP_214057187.1">
    <property type="nucleotide sequence ID" value="NZ_BAAAHS010000056.1"/>
</dbReference>
<accession>A0ABX8EQY6</accession>
<reference evidence="2 3" key="1">
    <citation type="submission" date="2021-05" db="EMBL/GenBank/DDBJ databases">
        <title>Complete genome of Nocardioides aquaticus KCTC 9944T isolated from meromictic and hypersaline Ekho Lake, Antarctica.</title>
        <authorList>
            <person name="Hwang K."/>
            <person name="Kim K.M."/>
            <person name="Choe H."/>
        </authorList>
    </citation>
    <scope>NUCLEOTIDE SEQUENCE [LARGE SCALE GENOMIC DNA]</scope>
    <source>
        <strain evidence="2 3">KCTC 9944</strain>
    </source>
</reference>
<name>A0ABX8EQY6_9ACTN</name>
<protein>
    <submittedName>
        <fullName evidence="2">Uncharacterized protein</fullName>
    </submittedName>
</protein>
<dbReference type="Proteomes" id="UP000679307">
    <property type="component" value="Chromosome"/>
</dbReference>
<dbReference type="EMBL" id="CP075371">
    <property type="protein sequence ID" value="QVT81887.1"/>
    <property type="molecule type" value="Genomic_DNA"/>
</dbReference>
<sequence length="139" mass="15037">MRPQVLELIAVEHAAGGQAEQTPSGTEAGEGADDHCGLCDLTDDQDAWQAIAEELGVPVSLHTSDDLSPEESPVVREVGTPVVIARFDDNEFHAVVLAERLEVFEGDVTRLVREVRLVADQQGWTLPGGEEPEEQPETL</sequence>
<feature type="region of interest" description="Disordered" evidence="1">
    <location>
        <begin position="13"/>
        <end position="35"/>
    </location>
</feature>
<evidence type="ECO:0000313" key="3">
    <source>
        <dbReference type="Proteomes" id="UP000679307"/>
    </source>
</evidence>
<keyword evidence="3" id="KW-1185">Reference proteome</keyword>
<organism evidence="2 3">
    <name type="scientific">Nocardioides aquaticus</name>
    <dbReference type="NCBI Taxonomy" id="160826"/>
    <lineage>
        <taxon>Bacteria</taxon>
        <taxon>Bacillati</taxon>
        <taxon>Actinomycetota</taxon>
        <taxon>Actinomycetes</taxon>
        <taxon>Propionibacteriales</taxon>
        <taxon>Nocardioidaceae</taxon>
        <taxon>Nocardioides</taxon>
    </lineage>
</organism>
<proteinExistence type="predicted"/>
<evidence type="ECO:0000256" key="1">
    <source>
        <dbReference type="SAM" id="MobiDB-lite"/>
    </source>
</evidence>